<comment type="caution">
    <text evidence="5">The sequence shown here is derived from an EMBL/GenBank/DDBJ whole genome shotgun (WGS) entry which is preliminary data.</text>
</comment>
<dbReference type="GO" id="GO:0003735">
    <property type="term" value="F:structural constituent of ribosome"/>
    <property type="evidence" value="ECO:0007669"/>
    <property type="project" value="InterPro"/>
</dbReference>
<comment type="subunit">
    <text evidence="4">Part of the 50S ribosomal subunit. Contacts protein L29, and trigger factor when it is bound to the ribosome.</text>
</comment>
<reference evidence="5 6" key="1">
    <citation type="journal article" date="2016" name="Nat. Commun.">
        <title>Thousands of microbial genomes shed light on interconnected biogeochemical processes in an aquifer system.</title>
        <authorList>
            <person name="Anantharaman K."/>
            <person name="Brown C.T."/>
            <person name="Hug L.A."/>
            <person name="Sharon I."/>
            <person name="Castelle C.J."/>
            <person name="Probst A.J."/>
            <person name="Thomas B.C."/>
            <person name="Singh A."/>
            <person name="Wilkins M.J."/>
            <person name="Karaoz U."/>
            <person name="Brodie E.L."/>
            <person name="Williams K.H."/>
            <person name="Hubbard S.S."/>
            <person name="Banfield J.F."/>
        </authorList>
    </citation>
    <scope>NUCLEOTIDE SEQUENCE [LARGE SCALE GENOMIC DNA]</scope>
</reference>
<comment type="similarity">
    <text evidence="1 4">Belongs to the universal ribosomal protein uL23 family.</text>
</comment>
<dbReference type="GO" id="GO:0006412">
    <property type="term" value="P:translation"/>
    <property type="evidence" value="ECO:0007669"/>
    <property type="project" value="UniProtKB-UniRule"/>
</dbReference>
<evidence type="ECO:0000256" key="3">
    <source>
        <dbReference type="ARBA" id="ARBA00023274"/>
    </source>
</evidence>
<dbReference type="EMBL" id="MGEJ01000003">
    <property type="protein sequence ID" value="OGL81728.1"/>
    <property type="molecule type" value="Genomic_DNA"/>
</dbReference>
<evidence type="ECO:0000256" key="2">
    <source>
        <dbReference type="ARBA" id="ARBA00022980"/>
    </source>
</evidence>
<dbReference type="Proteomes" id="UP000176897">
    <property type="component" value="Unassembled WGS sequence"/>
</dbReference>
<evidence type="ECO:0000313" key="5">
    <source>
        <dbReference type="EMBL" id="OGL81728.1"/>
    </source>
</evidence>
<dbReference type="InterPro" id="IPR012678">
    <property type="entry name" value="Ribosomal_uL23/eL15/eS24_sf"/>
</dbReference>
<name>A0A1F7UVI6_9BACT</name>
<dbReference type="STRING" id="1802401.A3B21_04305"/>
<gene>
    <name evidence="4" type="primary">rplW</name>
    <name evidence="5" type="ORF">A3B21_04305</name>
</gene>
<dbReference type="HAMAP" id="MF_01369_B">
    <property type="entry name" value="Ribosomal_uL23_B"/>
    <property type="match status" value="1"/>
</dbReference>
<protein>
    <recommendedName>
        <fullName evidence="4">Large ribosomal subunit protein uL23</fullName>
    </recommendedName>
</protein>
<proteinExistence type="inferred from homology"/>
<evidence type="ECO:0000256" key="4">
    <source>
        <dbReference type="HAMAP-Rule" id="MF_01369"/>
    </source>
</evidence>
<keyword evidence="4" id="KW-0699">rRNA-binding</keyword>
<dbReference type="Pfam" id="PF00276">
    <property type="entry name" value="Ribosomal_L23"/>
    <property type="match status" value="1"/>
</dbReference>
<sequence length="99" mass="10958">MSEKGSGKLAHILLCPHLSEKAVDSASRNQYIFEVAGSAGKKEVENAVYDLYRVRPESVNVINVRGKHTRFGKTAGQTKKWKKAIITLPAGKSIEVYKK</sequence>
<dbReference type="GO" id="GO:0019843">
    <property type="term" value="F:rRNA binding"/>
    <property type="evidence" value="ECO:0007669"/>
    <property type="project" value="UniProtKB-UniRule"/>
</dbReference>
<evidence type="ECO:0000256" key="1">
    <source>
        <dbReference type="ARBA" id="ARBA00006700"/>
    </source>
</evidence>
<dbReference type="GO" id="GO:0005840">
    <property type="term" value="C:ribosome"/>
    <property type="evidence" value="ECO:0007669"/>
    <property type="project" value="UniProtKB-KW"/>
</dbReference>
<dbReference type="SUPFAM" id="SSF54189">
    <property type="entry name" value="Ribosomal proteins S24e, L23 and L15e"/>
    <property type="match status" value="1"/>
</dbReference>
<dbReference type="Gene3D" id="3.30.70.330">
    <property type="match status" value="1"/>
</dbReference>
<keyword evidence="3 4" id="KW-0687">Ribonucleoprotein</keyword>
<accession>A0A1F7UVI6</accession>
<dbReference type="AlphaFoldDB" id="A0A1F7UVI6"/>
<dbReference type="NCBIfam" id="NF004363">
    <property type="entry name" value="PRK05738.2-4"/>
    <property type="match status" value="1"/>
</dbReference>
<dbReference type="InterPro" id="IPR012677">
    <property type="entry name" value="Nucleotide-bd_a/b_plait_sf"/>
</dbReference>
<keyword evidence="2 4" id="KW-0689">Ribosomal protein</keyword>
<organism evidence="5 6">
    <name type="scientific">Candidatus Uhrbacteria bacterium RIFCSPLOWO2_01_FULL_47_24</name>
    <dbReference type="NCBI Taxonomy" id="1802401"/>
    <lineage>
        <taxon>Bacteria</taxon>
        <taxon>Candidatus Uhriibacteriota</taxon>
    </lineage>
</organism>
<dbReference type="InterPro" id="IPR013025">
    <property type="entry name" value="Ribosomal_uL23-like"/>
</dbReference>
<dbReference type="GO" id="GO:1990904">
    <property type="term" value="C:ribonucleoprotein complex"/>
    <property type="evidence" value="ECO:0007669"/>
    <property type="project" value="UniProtKB-KW"/>
</dbReference>
<comment type="function">
    <text evidence="4">One of the early assembly proteins it binds 23S rRNA. One of the proteins that surrounds the polypeptide exit tunnel on the outside of the ribosome. Forms the main docking site for trigger factor binding to the ribosome.</text>
</comment>
<keyword evidence="4" id="KW-0694">RNA-binding</keyword>
<evidence type="ECO:0000313" key="6">
    <source>
        <dbReference type="Proteomes" id="UP000176897"/>
    </source>
</evidence>